<feature type="transmembrane region" description="Helical" evidence="5">
    <location>
        <begin position="494"/>
        <end position="514"/>
    </location>
</feature>
<keyword evidence="2 5" id="KW-0812">Transmembrane</keyword>
<dbReference type="Pfam" id="PF12805">
    <property type="entry name" value="FUSC-like"/>
    <property type="match status" value="1"/>
</dbReference>
<dbReference type="OrthoDB" id="128040at2"/>
<dbReference type="InterPro" id="IPR049453">
    <property type="entry name" value="Memb_transporter_dom"/>
</dbReference>
<feature type="transmembrane region" description="Helical" evidence="5">
    <location>
        <begin position="124"/>
        <end position="143"/>
    </location>
</feature>
<feature type="transmembrane region" description="Helical" evidence="5">
    <location>
        <begin position="34"/>
        <end position="62"/>
    </location>
</feature>
<feature type="domain" description="Integral membrane bound transporter" evidence="7">
    <location>
        <begin position="384"/>
        <end position="506"/>
    </location>
</feature>
<feature type="transmembrane region" description="Helical" evidence="5">
    <location>
        <begin position="98"/>
        <end position="117"/>
    </location>
</feature>
<keyword evidence="3 5" id="KW-1133">Transmembrane helix</keyword>
<feature type="transmembrane region" description="Helical" evidence="5">
    <location>
        <begin position="465"/>
        <end position="482"/>
    </location>
</feature>
<evidence type="ECO:0000313" key="8">
    <source>
        <dbReference type="EMBL" id="AZQ71673.1"/>
    </source>
</evidence>
<proteinExistence type="predicted"/>
<comment type="subcellular location">
    <subcellularLocation>
        <location evidence="1">Membrane</location>
        <topology evidence="1">Multi-pass membrane protein</topology>
    </subcellularLocation>
</comment>
<dbReference type="Proteomes" id="UP000267900">
    <property type="component" value="Chromosome"/>
</dbReference>
<feature type="domain" description="Integral membrane protein YccS N-terminal" evidence="6">
    <location>
        <begin position="85"/>
        <end position="190"/>
    </location>
</feature>
<evidence type="ECO:0000259" key="6">
    <source>
        <dbReference type="Pfam" id="PF12805"/>
    </source>
</evidence>
<feature type="transmembrane region" description="Helical" evidence="5">
    <location>
        <begin position="444"/>
        <end position="459"/>
    </location>
</feature>
<dbReference type="InterPro" id="IPR032692">
    <property type="entry name" value="YccS_N"/>
</dbReference>
<organism evidence="8 9">
    <name type="scientific">Streptomyces luteoverticillatus</name>
    <name type="common">Streptoverticillium luteoverticillatus</name>
    <dbReference type="NCBI Taxonomy" id="66425"/>
    <lineage>
        <taxon>Bacteria</taxon>
        <taxon>Bacillati</taxon>
        <taxon>Actinomycetota</taxon>
        <taxon>Actinomycetes</taxon>
        <taxon>Kitasatosporales</taxon>
        <taxon>Streptomycetaceae</taxon>
        <taxon>Streptomyces</taxon>
    </lineage>
</organism>
<keyword evidence="9" id="KW-1185">Reference proteome</keyword>
<sequence length="696" mass="73849">MTWASALKKTARAGLTIERVTLEPLVAVRGACGVAVVVGLMLAFGSPALAVSSAFGAFASGLATFQRSWRPRPLLALAVAGVLGLSTFLGYLAAAHLALFVALLAVWTLLSGMAWAVGPVTGFVATQTIAVMLVTVTLPTSVAGAAEHAALILVGGLVQAALIVVFPIRPWGRQRDALADALAAEADYARRLRHDPVAHFDPQPLMHARSAAELTPRQARSRPRQLGGARGVAERIRPVLASLADPVVGAPPEGPGRDRARELLGAAADVLDAVARAIRRGRPVRVTPEVMATLEVPESGPRLDGAARRSALRLMALLADVVEAGDEPLRATRPTAGAERRHLLRPTVAGLVPVAWRALRREARWSSPVGRHAVRVTTVACAGYLLGTVLPLGHGYWVPMTSVMVMRPDFAQTYQRGVARFVGTLVGVWAGAGIMALTHPGPPVCAALAVVSVGLLYLLMRTGYIVVSACIGAYIVFLLGIAGEGWSQTVQARLALTLLGGVLALAAYALWPTWETPRLRDRLADWLRTNGDYALAVLDAHARPENRKRRVREALLDARAARLEWEEAAARAQQEPVRHRGISRAAERSAESALATLGRAAMLMEAHLPGPDAEPDPGADEFAAALRAALPDAVTAVRERRRPDWSGPHVALAAWVARVGDEGVAVRGSELMVEALDELAEALAPGQRGRNRAARR</sequence>
<dbReference type="EMBL" id="CP034587">
    <property type="protein sequence ID" value="AZQ71673.1"/>
    <property type="molecule type" value="Genomic_DNA"/>
</dbReference>
<evidence type="ECO:0000256" key="1">
    <source>
        <dbReference type="ARBA" id="ARBA00004141"/>
    </source>
</evidence>
<keyword evidence="4 5" id="KW-0472">Membrane</keyword>
<evidence type="ECO:0000313" key="9">
    <source>
        <dbReference type="Proteomes" id="UP000267900"/>
    </source>
</evidence>
<dbReference type="AlphaFoldDB" id="A0A3S9PGZ2"/>
<dbReference type="GO" id="GO:0016020">
    <property type="term" value="C:membrane"/>
    <property type="evidence" value="ECO:0007669"/>
    <property type="project" value="UniProtKB-SubCell"/>
</dbReference>
<protein>
    <submittedName>
        <fullName evidence="8">FUSC family protein</fullName>
    </submittedName>
</protein>
<feature type="transmembrane region" description="Helical" evidence="5">
    <location>
        <begin position="74"/>
        <end position="92"/>
    </location>
</feature>
<evidence type="ECO:0000256" key="2">
    <source>
        <dbReference type="ARBA" id="ARBA00022692"/>
    </source>
</evidence>
<evidence type="ECO:0000256" key="4">
    <source>
        <dbReference type="ARBA" id="ARBA00023136"/>
    </source>
</evidence>
<feature type="transmembrane region" description="Helical" evidence="5">
    <location>
        <begin position="417"/>
        <end position="437"/>
    </location>
</feature>
<evidence type="ECO:0000256" key="3">
    <source>
        <dbReference type="ARBA" id="ARBA00022989"/>
    </source>
</evidence>
<reference evidence="8 9" key="1">
    <citation type="submission" date="2018-12" db="EMBL/GenBank/DDBJ databases">
        <title>The whole draft genome of Streptomyce luteoverticillatus CGMCC 15060.</title>
        <authorList>
            <person name="Feng Z."/>
            <person name="Chen G."/>
            <person name="Zhang J."/>
            <person name="Zhu H."/>
            <person name="Yu X."/>
            <person name="Zhang W."/>
            <person name="Zhang X."/>
        </authorList>
    </citation>
    <scope>NUCLEOTIDE SEQUENCE [LARGE SCALE GENOMIC DNA]</scope>
    <source>
        <strain evidence="8 9">CGMCC 15060</strain>
    </source>
</reference>
<evidence type="ECO:0000259" key="7">
    <source>
        <dbReference type="Pfam" id="PF13515"/>
    </source>
</evidence>
<feature type="transmembrane region" description="Helical" evidence="5">
    <location>
        <begin position="149"/>
        <end position="168"/>
    </location>
</feature>
<dbReference type="RefSeq" id="WP_126914226.1">
    <property type="nucleotide sequence ID" value="NZ_CP034587.1"/>
</dbReference>
<gene>
    <name evidence="8" type="ORF">EKH77_11020</name>
</gene>
<accession>A0A3S9PGZ2</accession>
<evidence type="ECO:0000256" key="5">
    <source>
        <dbReference type="SAM" id="Phobius"/>
    </source>
</evidence>
<feature type="transmembrane region" description="Helical" evidence="5">
    <location>
        <begin position="373"/>
        <end position="397"/>
    </location>
</feature>
<dbReference type="Pfam" id="PF13515">
    <property type="entry name" value="FUSC_2"/>
    <property type="match status" value="1"/>
</dbReference>
<name>A0A3S9PGZ2_STRLT</name>